<comment type="caution">
    <text evidence="2">The sequence shown here is derived from an EMBL/GenBank/DDBJ whole genome shotgun (WGS) entry which is preliminary data.</text>
</comment>
<feature type="coiled-coil region" evidence="1">
    <location>
        <begin position="164"/>
        <end position="198"/>
    </location>
</feature>
<organism evidence="2 3">
    <name type="scientific">Bifidobacterium colobi</name>
    <dbReference type="NCBI Taxonomy" id="2809026"/>
    <lineage>
        <taxon>Bacteria</taxon>
        <taxon>Bacillati</taxon>
        <taxon>Actinomycetota</taxon>
        <taxon>Actinomycetes</taxon>
        <taxon>Bifidobacteriales</taxon>
        <taxon>Bifidobacteriaceae</taxon>
        <taxon>Bifidobacterium</taxon>
    </lineage>
</organism>
<dbReference type="Gene3D" id="1.10.287.1490">
    <property type="match status" value="1"/>
</dbReference>
<evidence type="ECO:0000256" key="1">
    <source>
        <dbReference type="SAM" id="Coils"/>
    </source>
</evidence>
<evidence type="ECO:0000313" key="3">
    <source>
        <dbReference type="Proteomes" id="UP000711736"/>
    </source>
</evidence>
<dbReference type="Proteomes" id="UP000711736">
    <property type="component" value="Unassembled WGS sequence"/>
</dbReference>
<name>A0ABS5UU04_9BIFI</name>
<accession>A0ABS5UU04</accession>
<evidence type="ECO:0000313" key="2">
    <source>
        <dbReference type="EMBL" id="MBT1174507.1"/>
    </source>
</evidence>
<keyword evidence="3" id="KW-1185">Reference proteome</keyword>
<sequence>MSNRSDLDWSAIDKEEDPVRGDCDVMKRVVNRLKDYTDVLEGVCAKTKGLTDGHAYFVGNTAQAVCGKLQNASAFARCVGEICDEVHSTLLNWVSLVEQYQSEADPMCREGMTLRDEHVSLKRSLDDAKALLDDRRIKLSDARQLQRALRNQGSDPDAELDDRIVRLQRKVDDSIAERQRLQSQFDEKKARISELHDKVTTIEQQYQDDGKRIVSSLDALIGELASLISNYLDFQDVVGVGASGGKTAGDLVVFYRQHKGSDWKSALQAVEIPAQSEDAGNAVWKEVVENQSDFVKDPLLGGVVDGVATYGERVDQYGLDKAAQDGAAHFIFGTISGSLGTTMGSAAESFITIVTGGMGVAQGAFVGKIIGTTVDWNLSSSWDGLYDNWVHRGDGDDLGSHIEANRPFA</sequence>
<keyword evidence="1" id="KW-0175">Coiled coil</keyword>
<reference evidence="2 3" key="1">
    <citation type="journal article" date="2021" name="Environ. Microbiol.">
        <title>Genetic insights into the dark matter of the mammalian gut microbiota through targeted genome reconstruction.</title>
        <authorList>
            <person name="Lugli G.A."/>
            <person name="Alessandri G."/>
            <person name="Milani C."/>
            <person name="Viappiani A."/>
            <person name="Fontana F."/>
            <person name="Tarracchini C."/>
            <person name="Mancabelli L."/>
            <person name="Argentini C."/>
            <person name="Ruiz L."/>
            <person name="Margolles A."/>
            <person name="van Sinderen D."/>
            <person name="Turroni F."/>
            <person name="Ventura M."/>
        </authorList>
    </citation>
    <scope>NUCLEOTIDE SEQUENCE [LARGE SCALE GENOMIC DNA]</scope>
    <source>
        <strain evidence="2 3">LC6</strain>
    </source>
</reference>
<evidence type="ECO:0008006" key="4">
    <source>
        <dbReference type="Google" id="ProtNLM"/>
    </source>
</evidence>
<protein>
    <recommendedName>
        <fullName evidence="4">LXG domain-containing protein</fullName>
    </recommendedName>
</protein>
<dbReference type="EMBL" id="JAFEJU010000002">
    <property type="protein sequence ID" value="MBT1174507.1"/>
    <property type="molecule type" value="Genomic_DNA"/>
</dbReference>
<dbReference type="RefSeq" id="WP_214375761.1">
    <property type="nucleotide sequence ID" value="NZ_JAFEJU010000002.1"/>
</dbReference>
<gene>
    <name evidence="2" type="ORF">JS530_03110</name>
</gene>
<proteinExistence type="predicted"/>